<dbReference type="PANTHER" id="PTHR34262">
    <property type="entry name" value="TRANSMEMBRANE PROTEIN 220"/>
    <property type="match status" value="1"/>
</dbReference>
<reference evidence="3" key="1">
    <citation type="submission" date="2016-10" db="EMBL/GenBank/DDBJ databases">
        <authorList>
            <person name="Varghese N."/>
            <person name="Submissions S."/>
        </authorList>
    </citation>
    <scope>NUCLEOTIDE SEQUENCE [LARGE SCALE GENOMIC DNA]</scope>
    <source>
        <strain evidence="3">DSM 23920</strain>
    </source>
</reference>
<evidence type="ECO:0000313" key="3">
    <source>
        <dbReference type="Proteomes" id="UP000199656"/>
    </source>
</evidence>
<evidence type="ECO:0000313" key="2">
    <source>
        <dbReference type="EMBL" id="SEA95380.1"/>
    </source>
</evidence>
<dbReference type="PANTHER" id="PTHR34262:SF1">
    <property type="entry name" value="TRANSMEMBRANE PROTEIN 220"/>
    <property type="match status" value="1"/>
</dbReference>
<dbReference type="AlphaFoldDB" id="A0A1H4FEX6"/>
<name>A0A1H4FEX6_9BACT</name>
<keyword evidence="1" id="KW-0472">Membrane</keyword>
<keyword evidence="1 2" id="KW-0812">Transmembrane</keyword>
<protein>
    <submittedName>
        <fullName evidence="2">Transmembrane family 220, helix</fullName>
    </submittedName>
</protein>
<dbReference type="Proteomes" id="UP000199656">
    <property type="component" value="Unassembled WGS sequence"/>
</dbReference>
<organism evidence="2 3">
    <name type="scientific">Chitinophaga terrae</name>
    <name type="common">ex Kim and Jung 2007</name>
    <dbReference type="NCBI Taxonomy" id="408074"/>
    <lineage>
        <taxon>Bacteria</taxon>
        <taxon>Pseudomonadati</taxon>
        <taxon>Bacteroidota</taxon>
        <taxon>Chitinophagia</taxon>
        <taxon>Chitinophagales</taxon>
        <taxon>Chitinophagaceae</taxon>
        <taxon>Chitinophaga</taxon>
    </lineage>
</organism>
<dbReference type="STRING" id="408074.SAMN05660909_04324"/>
<feature type="transmembrane region" description="Helical" evidence="1">
    <location>
        <begin position="26"/>
        <end position="44"/>
    </location>
</feature>
<keyword evidence="1" id="KW-1133">Transmembrane helix</keyword>
<dbReference type="InterPro" id="IPR029377">
    <property type="entry name" value="TMEM220"/>
</dbReference>
<keyword evidence="3" id="KW-1185">Reference proteome</keyword>
<accession>A0A1H4FEX6</accession>
<gene>
    <name evidence="2" type="ORF">SAMN05660909_04324</name>
</gene>
<evidence type="ECO:0000256" key="1">
    <source>
        <dbReference type="SAM" id="Phobius"/>
    </source>
</evidence>
<dbReference type="Pfam" id="PF15071">
    <property type="entry name" value="TMEM220"/>
    <property type="match status" value="1"/>
</dbReference>
<proteinExistence type="predicted"/>
<feature type="transmembrane region" description="Helical" evidence="1">
    <location>
        <begin position="102"/>
        <end position="119"/>
    </location>
</feature>
<sequence length="128" mass="14741">MKIINIVFCLLFVLFAGLQYNDPDPYVWMPIYLYSAVLCGLAARNRFYPKLYILGIVVYLAYAIYKLVDQNGVIDWFTKHNAENLAETMKATKPWIEETREFFGLAICIALLAINYFVAKSAARRGVR</sequence>
<dbReference type="RefSeq" id="WP_089764118.1">
    <property type="nucleotide sequence ID" value="NZ_BKAT01000043.1"/>
</dbReference>
<dbReference type="EMBL" id="FNRL01000024">
    <property type="protein sequence ID" value="SEA95380.1"/>
    <property type="molecule type" value="Genomic_DNA"/>
</dbReference>
<feature type="transmembrane region" description="Helical" evidence="1">
    <location>
        <begin position="51"/>
        <end position="68"/>
    </location>
</feature>
<dbReference type="OrthoDB" id="329078at2"/>